<dbReference type="PROSITE" id="PS50853">
    <property type="entry name" value="FN3"/>
    <property type="match status" value="1"/>
</dbReference>
<dbReference type="InterPro" id="IPR003961">
    <property type="entry name" value="FN3_dom"/>
</dbReference>
<dbReference type="InterPro" id="IPR013783">
    <property type="entry name" value="Ig-like_fold"/>
</dbReference>
<dbReference type="InterPro" id="IPR026341">
    <property type="entry name" value="T9SS_type_B"/>
</dbReference>
<organism evidence="2 3">
    <name type="scientific">Pedobacter mendelii</name>
    <dbReference type="NCBI Taxonomy" id="1908240"/>
    <lineage>
        <taxon>Bacteria</taxon>
        <taxon>Pseudomonadati</taxon>
        <taxon>Bacteroidota</taxon>
        <taxon>Sphingobacteriia</taxon>
        <taxon>Sphingobacteriales</taxon>
        <taxon>Sphingobacteriaceae</taxon>
        <taxon>Pedobacter</taxon>
    </lineage>
</organism>
<dbReference type="SMART" id="SM00060">
    <property type="entry name" value="FN3"/>
    <property type="match status" value="4"/>
</dbReference>
<gene>
    <name evidence="2" type="ORF">GCM10008119_12920</name>
</gene>
<evidence type="ECO:0000259" key="1">
    <source>
        <dbReference type="PROSITE" id="PS50853"/>
    </source>
</evidence>
<accession>A0ABQ2BF26</accession>
<reference evidence="3" key="1">
    <citation type="journal article" date="2019" name="Int. J. Syst. Evol. Microbiol.">
        <title>The Global Catalogue of Microorganisms (GCM) 10K type strain sequencing project: providing services to taxonomists for standard genome sequencing and annotation.</title>
        <authorList>
            <consortium name="The Broad Institute Genomics Platform"/>
            <consortium name="The Broad Institute Genome Sequencing Center for Infectious Disease"/>
            <person name="Wu L."/>
            <person name="Ma J."/>
        </authorList>
    </citation>
    <scope>NUCLEOTIDE SEQUENCE [LARGE SCALE GENOMIC DNA]</scope>
    <source>
        <strain evidence="3">CCM 8939</strain>
    </source>
</reference>
<proteinExistence type="predicted"/>
<protein>
    <recommendedName>
        <fullName evidence="1">Fibronectin type-III domain-containing protein</fullName>
    </recommendedName>
</protein>
<dbReference type="Pfam" id="PF19081">
    <property type="entry name" value="Ig_7"/>
    <property type="match status" value="21"/>
</dbReference>
<dbReference type="InterPro" id="IPR003599">
    <property type="entry name" value="Ig_sub"/>
</dbReference>
<dbReference type="SUPFAM" id="SSF49265">
    <property type="entry name" value="Fibronectin type III"/>
    <property type="match status" value="1"/>
</dbReference>
<feature type="domain" description="Fibronectin type-III" evidence="1">
    <location>
        <begin position="3089"/>
        <end position="3179"/>
    </location>
</feature>
<keyword evidence="3" id="KW-1185">Reference proteome</keyword>
<dbReference type="InterPro" id="IPR006644">
    <property type="entry name" value="Cadg"/>
</dbReference>
<dbReference type="Gene3D" id="2.60.40.10">
    <property type="entry name" value="Immunoglobulins"/>
    <property type="match status" value="6"/>
</dbReference>
<dbReference type="InterPro" id="IPR015919">
    <property type="entry name" value="Cadherin-like_sf"/>
</dbReference>
<dbReference type="SMART" id="SM00409">
    <property type="entry name" value="IG"/>
    <property type="match status" value="4"/>
</dbReference>
<dbReference type="Pfam" id="PF05345">
    <property type="entry name" value="He_PIG"/>
    <property type="match status" value="5"/>
</dbReference>
<evidence type="ECO:0000313" key="3">
    <source>
        <dbReference type="Proteomes" id="UP000645390"/>
    </source>
</evidence>
<dbReference type="InterPro" id="IPR036116">
    <property type="entry name" value="FN3_sf"/>
</dbReference>
<dbReference type="Proteomes" id="UP000645390">
    <property type="component" value="Unassembled WGS sequence"/>
</dbReference>
<dbReference type="CDD" id="cd00063">
    <property type="entry name" value="FN3"/>
    <property type="match status" value="1"/>
</dbReference>
<dbReference type="SUPFAM" id="SSF49313">
    <property type="entry name" value="Cadherin-like"/>
    <property type="match status" value="5"/>
</dbReference>
<dbReference type="SMART" id="SM00736">
    <property type="entry name" value="CADG"/>
    <property type="match status" value="4"/>
</dbReference>
<sequence>MLKLFAILSLLTILNQKSYSQTKIYANTVSPATGNSSVDNPANAITPVQTDFATVKSFGGLALGLGAFSGELELKFPSTIAAGTTSYIRIDADATLLNQLLGGNLGGLLAGVVGGVVLGDHSIEVGARNAAGTTVLSGSSTGAFTSQNLRLVKDADGFFYFALRPTQNYDRVYVRDVTNALLLGTSNNTKVYNAFYTSGIDPCAQAFATSFEGSGLTVDALGLGKAGVTNAQFAIDASTTNYSELSLGALGVAGSISQNFYFNTAASAGDDFNLRFRVSSALLTAGVLNNLNVTAFNGNSQVYSASASNLLNLDLLALLNSGQPVTVPFSPGFAFDRVQVTLSSLLNANLTQTIFIYGLTKSAGRPTFTLPATNSVAACYNTTAALTANTASTNDLRWYDVIEGGTALATTAYNGTFQTPALTANKVYYVAARKLGCTDESVRVPITVTVNPAIIFNTTTLVNASNGFVYAKQIDAATGGTPGFTYTLASGSSLPAGLGLSSTGLISGTPTATVDATFSIVATDTKGCTATASYTLSVTAALTFAPGVLPNGVTGTQYPAQVIPAATGGTGPYVYSAINLPPGLAFNATTREFTGTPTQAGNYSIPVTVTDATGNSVTAIYTIKITDPLVLPAATLASGVTGQVYTPQTIPSATGGTGPYIYAATNLPPGLSFNPTTKEITGTPSSSGTFTFPVTVTNADGKTASTNYTISVTDPLLLPPATLAGGVAGTVYTTQILPAATGGVGPYTYVATGLPPGLAYDATTRAITGTPTQAGNYTISVTVTDSQGRTAGNAYPLSVTGVLSLPTASLPSGVVGSVYPTQTLPAVAGGTPPYNYIASNLPPGLSFNTATREISGTPTLGGTFVVSVTGTDANNNTVNSDYTIVVNVNQPVIANAAVCAGSTATLTVSNLQSGVTYNWYGSTGSTALVTNNNGVFVTPIVNAPITYYAEAVSGTAVSARTAVNVTVNPAANPAVITTNNQVVNAGQSTTLIATADSGNTIKWYAAATGGTELATGSNFTTPALTTTTTYYVETTNANGCVSAGRVPVTVTVISGGGATACNASNSQNSGITGICLLCNISGAGNSTDSNPNNFTRISLAVGVTSTGFQQLIFPALGAATDSIRLDLGLPTGLLDLSVLNNITVNVFNGASIVSSYPLNSSVLNLRLLGGTRFTATLPSAGVYDRVELRFGGLVAAISSLDIYGATVIYPNPTITSGSQTICAGNTATLSATANGGTNLKWFDAPTGGNLLSSGASFTTPALTATTTYYIEVANGTCANTTRVPVVVTVTPAVAQPVLAPLANVCSGSSATLTVSNPDAALTYNWYAAATGGPAIFTGSTFVTPALNANTTYYLEAANGNCLSASRVAAAITVNPRPLIPTVTASATTVNSGQTAILAATSSETGVTFNWYDAQASTTPVFTGSTFVTPPLTSTTSYYVETVSASGCASSTRVQVTINVNGTGTPITIPCEVASTQVNGVTGVALLAGVFNAGLAIDNDAQTASSLVMPVGALGASVYQTLYFGSLSNVGDTLRVLVSFPQSLASLGVLNNVSITTYNGANSNNDATLLNNGLLNIRLLNGNTQALITLIPGAAFDGARLSLNSGVLGALTSVNLNYMQRSLLAPQVTSANVAGCAGLTSTLSVLNPITGVTYRWFDAAQNALTDGPTYTTAALTADTKYYVAIVSASGCLSAKTEVNVVVQPAPATPELLSPTVSACAGTAIVLQVKNPVVGVTYKWYDSNGISAGPDGTTLTVTPTANTTYTLEAVNSCGTASARATATVTIGANPQAPVITPASATIVSGTRAVLNATSSVAGATFNWYSDVLLTTLEYSGPNTSFTTPILNANTTYYVNATVPGCGNSPTVSVLVTVIPQTPGTVDCGIATISALTGVNGVNVGAGVINEASAVDTDVNTGSTLFIPAGVLGTSVFHRLGFSGGLSNIGDTLRIKISSPGKLLSAAVLPNLTLTTYNGSASNNDDVTLNSQSIQLNLATDGSEATLSFIPTAQFDGVELRLSSGLIGVLTSVDFNYARRILTKPEISSTAVSACFGSSATLSVSNPKPNIIYKWYQGLAYQNGKDGVTFLTDANLTAGTYDFFVTATDLNGCESPKVKITVTITSPPTPPVPATTNPVSTCINTPVTLAVQSVTGVVYNWYDAATSGNLLVSNSNSFVTSANLSPGIYTYYVEAASSGGCTNAIRTPVTIEVNQNAIAADIVISGNTALCNAGTTTLTASSTTVTNPLFTWYSDASLSTSVFVGAAFTTPQINANVTYYVTVSGSNRCPNPVGNAASVSITINPVALASDINVTGASSLCAGSTTTLTATSTILNPIFTWYSDAALTTVVSTTPSFTTPALSTATTYYVTVKGSNRCENTPATAKAVLIDVNPLSTAADINITGLNIICSNATASLSASSVTVTNPVFTWYNDAALTSVAFVGASFTTPALTATTTYYVTVSGDNNCANAAANAKVITVTVKDYATAADISVNNANICSGSTATLLASSLTVTQPVFTWYSDASLTVPVFTGPTYNVAVSVTTTFYVTVKGTNKCENAAADAKVVTINVNPLATSTDIIVAGNTAACAGSSAILTASSTTVTNPVFTWYSDASLTNISFVGASYTTPVLNANTTYYVTVKGDNKCENAPSTARVVVITVNPAPANPVVSSAGTTICSGNTTTINIQNPQNGVSYEFYNAATGGNLISTGATFTTPVLTSNTNYYIQAIGAGGCLNAAGRTLVTIVVNATPNNPVVATTGTAICAGNSTTLTIQNPQTGVTYEWYDAATGGNLLTTGSTFTTTVLTANVNYYLQAVGNGGCVNTGGRTLVTVTVSAAPSNPVVSSVGTNICSGNATTLNIQSPEAGVTYEWYNAVTGGNLLTTGTSYTTPVLTNTVNYYIQAIGAGGCVNGAGRTLITVTVNQQPFVPIVASATQNVCFGSAANLSVTNAQTGVTYNWYTSSTGGTIAGSGSTFTTPSLTNNVTYYVEGVAGTCISSNRTAVNITVLPFPVAPLLVSATNGTICSGTTTVLNVNTPEPGLTYRWYAASTGGTVLGQGTTFTTPSLSANTTFYVESFSAAGCTSAVRTPITVTVLPVLSIPVVRVETTTPASVTFSWNAISGATGYEVSLNNGATWQAPSNGANATSHLIIGLKPDQAVTLIVRALGQIGCQTSANSTPVTGKAANPIGNEIYIPNVFTPNNDGKNDIFLVYGTTIASVKMNIYTQWGQLIYQVNSTTNGWDGTYKGIAQPNGVYVYMIEVESTDGTKVMKKGTVTIIR</sequence>
<dbReference type="NCBIfam" id="TIGR04131">
    <property type="entry name" value="Bac_Flav_CTERM"/>
    <property type="match status" value="1"/>
</dbReference>
<dbReference type="EMBL" id="BMDJ01000003">
    <property type="protein sequence ID" value="GGI24491.1"/>
    <property type="molecule type" value="Genomic_DNA"/>
</dbReference>
<evidence type="ECO:0000313" key="2">
    <source>
        <dbReference type="EMBL" id="GGI24491.1"/>
    </source>
</evidence>
<name>A0ABQ2BF26_9SPHI</name>
<dbReference type="InterPro" id="IPR044023">
    <property type="entry name" value="Ig_7"/>
</dbReference>
<dbReference type="RefSeq" id="WP_188412441.1">
    <property type="nucleotide sequence ID" value="NZ_BMDJ01000003.1"/>
</dbReference>
<dbReference type="Pfam" id="PF13585">
    <property type="entry name" value="CHU_C"/>
    <property type="match status" value="1"/>
</dbReference>
<comment type="caution">
    <text evidence="2">The sequence shown here is derived from an EMBL/GenBank/DDBJ whole genome shotgun (WGS) entry which is preliminary data.</text>
</comment>